<dbReference type="RefSeq" id="WP_290312333.1">
    <property type="nucleotide sequence ID" value="NZ_JAUFQC010000001.1"/>
</dbReference>
<proteinExistence type="predicted"/>
<dbReference type="EMBL" id="JAUFQC010000001">
    <property type="protein sequence ID" value="MDN3610848.1"/>
    <property type="molecule type" value="Genomic_DNA"/>
</dbReference>
<protein>
    <submittedName>
        <fullName evidence="1">Uncharacterized protein</fullName>
    </submittedName>
</protein>
<keyword evidence="2" id="KW-1185">Reference proteome</keyword>
<gene>
    <name evidence="1" type="ORF">QWZ16_14175</name>
</gene>
<comment type="caution">
    <text evidence="1">The sequence shown here is derived from an EMBL/GenBank/DDBJ whole genome shotgun (WGS) entry which is preliminary data.</text>
</comment>
<organism evidence="1 2">
    <name type="scientific">Vibrio ostreicida</name>
    <dbReference type="NCBI Taxonomy" id="526588"/>
    <lineage>
        <taxon>Bacteria</taxon>
        <taxon>Pseudomonadati</taxon>
        <taxon>Pseudomonadota</taxon>
        <taxon>Gammaproteobacteria</taxon>
        <taxon>Vibrionales</taxon>
        <taxon>Vibrionaceae</taxon>
        <taxon>Vibrio</taxon>
    </lineage>
</organism>
<name>A0ABT8BV61_9VIBR</name>
<reference evidence="2" key="1">
    <citation type="journal article" date="2019" name="Int. J. Syst. Evol. Microbiol.">
        <title>The Global Catalogue of Microorganisms (GCM) 10K type strain sequencing project: providing services to taxonomists for standard genome sequencing and annotation.</title>
        <authorList>
            <consortium name="The Broad Institute Genomics Platform"/>
            <consortium name="The Broad Institute Genome Sequencing Center for Infectious Disease"/>
            <person name="Wu L."/>
            <person name="Ma J."/>
        </authorList>
    </citation>
    <scope>NUCLEOTIDE SEQUENCE [LARGE SCALE GENOMIC DNA]</scope>
    <source>
        <strain evidence="2">CECT 7398</strain>
    </source>
</reference>
<dbReference type="Proteomes" id="UP001238540">
    <property type="component" value="Unassembled WGS sequence"/>
</dbReference>
<accession>A0ABT8BV61</accession>
<sequence length="47" mass="5639">MAVYKYISPLNEPFCKIQNQGGFHRQILLLQQVIHHKDLHVRDFSKF</sequence>
<evidence type="ECO:0000313" key="2">
    <source>
        <dbReference type="Proteomes" id="UP001238540"/>
    </source>
</evidence>
<evidence type="ECO:0000313" key="1">
    <source>
        <dbReference type="EMBL" id="MDN3610848.1"/>
    </source>
</evidence>